<comment type="caution">
    <text evidence="1">The sequence shown here is derived from an EMBL/GenBank/DDBJ whole genome shotgun (WGS) entry which is preliminary data.</text>
</comment>
<proteinExistence type="predicted"/>
<name>I2NUI5_NEISI</name>
<dbReference type="RefSeq" id="WP_003764725.1">
    <property type="nucleotide sequence ID" value="NZ_AJMT01000066.1"/>
</dbReference>
<evidence type="ECO:0000313" key="2">
    <source>
        <dbReference type="Proteomes" id="UP000004473"/>
    </source>
</evidence>
<dbReference type="AlphaFoldDB" id="I2NUI5"/>
<evidence type="ECO:0000313" key="1">
    <source>
        <dbReference type="EMBL" id="EIG29496.1"/>
    </source>
</evidence>
<dbReference type="Proteomes" id="UP000004473">
    <property type="component" value="Unassembled WGS sequence"/>
</dbReference>
<organism evidence="1 2">
    <name type="scientific">Neisseria sicca VK64</name>
    <dbReference type="NCBI Taxonomy" id="1095748"/>
    <lineage>
        <taxon>Bacteria</taxon>
        <taxon>Pseudomonadati</taxon>
        <taxon>Pseudomonadota</taxon>
        <taxon>Betaproteobacteria</taxon>
        <taxon>Neisseriales</taxon>
        <taxon>Neisseriaceae</taxon>
        <taxon>Neisseria</taxon>
    </lineage>
</organism>
<gene>
    <name evidence="1" type="ORF">HMPREF1051_1999</name>
</gene>
<accession>I2NUI5</accession>
<sequence length="119" mass="14522">MFDNFKDNMIFTDNETGDRVIFHRKTWLYIIFGILTHYLRYTDDYAEKIINESFLCSKEELNFHSVGMLCHDEEYHWAMLLVHGDNYWNHGFNIELPDDYYDWMDSYIKNNNLKLNICD</sequence>
<dbReference type="EMBL" id="AJMT01000066">
    <property type="protein sequence ID" value="EIG29496.1"/>
    <property type="molecule type" value="Genomic_DNA"/>
</dbReference>
<protein>
    <submittedName>
        <fullName evidence="1">Uncharacterized protein</fullName>
    </submittedName>
</protein>
<reference evidence="1 2" key="1">
    <citation type="submission" date="2012-04" db="EMBL/GenBank/DDBJ databases">
        <authorList>
            <person name="Harkins D.M."/>
            <person name="Madupu R."/>
            <person name="Durkin A.S."/>
            <person name="Torralba M."/>
            <person name="Methe B."/>
            <person name="Sutton G.G."/>
            <person name="Nelson K.E."/>
        </authorList>
    </citation>
    <scope>NUCLEOTIDE SEQUENCE [LARGE SCALE GENOMIC DNA]</scope>
    <source>
        <strain evidence="1 2">VK64</strain>
    </source>
</reference>